<dbReference type="InterPro" id="IPR033379">
    <property type="entry name" value="Acid_Pase_AS"/>
</dbReference>
<dbReference type="PANTHER" id="PTHR11567:SF110">
    <property type="entry name" value="2-PHOSPHOXYLOSE PHOSPHATASE 1"/>
    <property type="match status" value="1"/>
</dbReference>
<organism evidence="4 5">
    <name type="scientific">Stakelama pacifica</name>
    <dbReference type="NCBI Taxonomy" id="517720"/>
    <lineage>
        <taxon>Bacteria</taxon>
        <taxon>Pseudomonadati</taxon>
        <taxon>Pseudomonadota</taxon>
        <taxon>Alphaproteobacteria</taxon>
        <taxon>Sphingomonadales</taxon>
        <taxon>Sphingomonadaceae</taxon>
        <taxon>Stakelama</taxon>
    </lineage>
</organism>
<evidence type="ECO:0000313" key="5">
    <source>
        <dbReference type="Proteomes" id="UP000295493"/>
    </source>
</evidence>
<protein>
    <submittedName>
        <fullName evidence="4">4-phytase/acid phosphatase</fullName>
    </submittedName>
</protein>
<dbReference type="Gene3D" id="3.40.50.1240">
    <property type="entry name" value="Phosphoglycerate mutase-like"/>
    <property type="match status" value="2"/>
</dbReference>
<comment type="similarity">
    <text evidence="1">Belongs to the histidine acid phosphatase family.</text>
</comment>
<keyword evidence="2" id="KW-0378">Hydrolase</keyword>
<dbReference type="OrthoDB" id="395886at2"/>
<dbReference type="InterPro" id="IPR000560">
    <property type="entry name" value="His_Pase_clade-2"/>
</dbReference>
<dbReference type="PANTHER" id="PTHR11567">
    <property type="entry name" value="ACID PHOSPHATASE-RELATED"/>
    <property type="match status" value="1"/>
</dbReference>
<evidence type="ECO:0000256" key="1">
    <source>
        <dbReference type="ARBA" id="ARBA00005375"/>
    </source>
</evidence>
<comment type="caution">
    <text evidence="4">The sequence shown here is derived from an EMBL/GenBank/DDBJ whole genome shotgun (WGS) entry which is preliminary data.</text>
</comment>
<dbReference type="InterPro" id="IPR029033">
    <property type="entry name" value="His_PPase_superfam"/>
</dbReference>
<dbReference type="RefSeq" id="WP_133495444.1">
    <property type="nucleotide sequence ID" value="NZ_BMLU01000005.1"/>
</dbReference>
<dbReference type="PROSITE" id="PS00616">
    <property type="entry name" value="HIS_ACID_PHOSPHAT_1"/>
    <property type="match status" value="1"/>
</dbReference>
<dbReference type="AlphaFoldDB" id="A0A4R6FP99"/>
<keyword evidence="5" id="KW-1185">Reference proteome</keyword>
<keyword evidence="3" id="KW-0732">Signal</keyword>
<feature type="chain" id="PRO_5020906196" evidence="3">
    <location>
        <begin position="24"/>
        <end position="405"/>
    </location>
</feature>
<dbReference type="Pfam" id="PF00328">
    <property type="entry name" value="His_Phos_2"/>
    <property type="match status" value="1"/>
</dbReference>
<dbReference type="InterPro" id="IPR050645">
    <property type="entry name" value="Histidine_acid_phosphatase"/>
</dbReference>
<dbReference type="GO" id="GO:0030288">
    <property type="term" value="C:outer membrane-bounded periplasmic space"/>
    <property type="evidence" value="ECO:0007669"/>
    <property type="project" value="TreeGrafter"/>
</dbReference>
<name>A0A4R6FP99_9SPHN</name>
<evidence type="ECO:0000256" key="2">
    <source>
        <dbReference type="ARBA" id="ARBA00022801"/>
    </source>
</evidence>
<dbReference type="GO" id="GO:0050308">
    <property type="term" value="F:sugar-phosphatase activity"/>
    <property type="evidence" value="ECO:0007669"/>
    <property type="project" value="TreeGrafter"/>
</dbReference>
<sequence length="405" mass="42391">MIRPLIRAVTLTAFLVFTPLASAAPAGTPGIERMVLVMRHGVRTPLHGEVPDGTRTGAPWPEWKAPDEQITPHGAKALRALGEADRRWFAAHGLIAATGCPDTSAVRIRANISPRTIESGRDYADGLAPGCALPVSHRMDGGADPLFEPLSAHPAKFDADAAVASIRSFTGGPAALAERHRAGLTLLETVLACPAPGPCSPVAPSAVVPTADGHGISLTGPIRAASGTAQVLMLEYLEGFPLAKVGWGRATPDVLKRLGAVHGALFDVFSRPPYMTAFQMAPTVDRILRDFTAKDAPRIDMLVGHDTNVAALGALLQVPVEAPGFAKGDPSPGGALALALVRQGDGNPAVKVWYRSQSAQAIRAASDQVQWTPLAIPGCDEGADHLCPLPRFKTLILARTAAARE</sequence>
<evidence type="ECO:0000256" key="3">
    <source>
        <dbReference type="SAM" id="SignalP"/>
    </source>
</evidence>
<accession>A0A4R6FP99</accession>
<evidence type="ECO:0000313" key="4">
    <source>
        <dbReference type="EMBL" id="TDN82900.1"/>
    </source>
</evidence>
<proteinExistence type="inferred from homology"/>
<feature type="signal peptide" evidence="3">
    <location>
        <begin position="1"/>
        <end position="23"/>
    </location>
</feature>
<gene>
    <name evidence="4" type="ORF">EV664_10597</name>
</gene>
<reference evidence="4 5" key="1">
    <citation type="submission" date="2019-03" db="EMBL/GenBank/DDBJ databases">
        <title>Genomic Encyclopedia of Type Strains, Phase IV (KMG-IV): sequencing the most valuable type-strain genomes for metagenomic binning, comparative biology and taxonomic classification.</title>
        <authorList>
            <person name="Goeker M."/>
        </authorList>
    </citation>
    <scope>NUCLEOTIDE SEQUENCE [LARGE SCALE GENOMIC DNA]</scope>
    <source>
        <strain evidence="4 5">DSM 25059</strain>
    </source>
</reference>
<dbReference type="EMBL" id="SNWD01000005">
    <property type="protein sequence ID" value="TDN82900.1"/>
    <property type="molecule type" value="Genomic_DNA"/>
</dbReference>
<dbReference type="SUPFAM" id="SSF53254">
    <property type="entry name" value="Phosphoglycerate mutase-like"/>
    <property type="match status" value="1"/>
</dbReference>
<dbReference type="Proteomes" id="UP000295493">
    <property type="component" value="Unassembled WGS sequence"/>
</dbReference>